<protein>
    <submittedName>
        <fullName evidence="2">Uncharacterized protein</fullName>
    </submittedName>
</protein>
<dbReference type="EMBL" id="CP070608">
    <property type="protein sequence ID" value="QSE99063.1"/>
    <property type="molecule type" value="Genomic_DNA"/>
</dbReference>
<keyword evidence="1" id="KW-1133">Transmembrane helix</keyword>
<keyword evidence="3" id="KW-1185">Reference proteome</keyword>
<proteinExistence type="predicted"/>
<organism evidence="2 3">
    <name type="scientific">Fulvivirga lutea</name>
    <dbReference type="NCBI Taxonomy" id="2810512"/>
    <lineage>
        <taxon>Bacteria</taxon>
        <taxon>Pseudomonadati</taxon>
        <taxon>Bacteroidota</taxon>
        <taxon>Cytophagia</taxon>
        <taxon>Cytophagales</taxon>
        <taxon>Fulvivirgaceae</taxon>
        <taxon>Fulvivirga</taxon>
    </lineage>
</organism>
<name>A0A974WP47_9BACT</name>
<keyword evidence="1" id="KW-0472">Membrane</keyword>
<evidence type="ECO:0000256" key="1">
    <source>
        <dbReference type="SAM" id="Phobius"/>
    </source>
</evidence>
<dbReference type="RefSeq" id="WP_205723574.1">
    <property type="nucleotide sequence ID" value="NZ_CP070608.1"/>
</dbReference>
<sequence length="205" mass="23662">MDNVYANFVYALVGVILYNVKSKHANYLKVLSGLYLILFLGDIIYQDVDEAAAKAMWFFVSFSILTISILRVRSKEKITAFELIKILAAMLILTMPITFYDIAGLWGKQWVIVLHTSIVPILFSIYVYDRFILNYDEVGNRTLTMLIIQTIMIIGLLVYAFDKSTQMEFKKIEHKDALYKKDLEIDRLQNDLEDCLEESITSTSN</sequence>
<dbReference type="AlphaFoldDB" id="A0A974WP47"/>
<accession>A0A974WP47</accession>
<feature type="transmembrane region" description="Helical" evidence="1">
    <location>
        <begin position="27"/>
        <end position="45"/>
    </location>
</feature>
<feature type="transmembrane region" description="Helical" evidence="1">
    <location>
        <begin position="109"/>
        <end position="128"/>
    </location>
</feature>
<keyword evidence="1" id="KW-0812">Transmembrane</keyword>
<feature type="transmembrane region" description="Helical" evidence="1">
    <location>
        <begin position="140"/>
        <end position="161"/>
    </location>
</feature>
<evidence type="ECO:0000313" key="3">
    <source>
        <dbReference type="Proteomes" id="UP000662783"/>
    </source>
</evidence>
<evidence type="ECO:0000313" key="2">
    <source>
        <dbReference type="EMBL" id="QSE99063.1"/>
    </source>
</evidence>
<feature type="transmembrane region" description="Helical" evidence="1">
    <location>
        <begin position="51"/>
        <end position="71"/>
    </location>
</feature>
<dbReference type="Proteomes" id="UP000662783">
    <property type="component" value="Chromosome"/>
</dbReference>
<dbReference type="KEGG" id="fuv:JR347_08245"/>
<reference evidence="2" key="1">
    <citation type="submission" date="2021-02" db="EMBL/GenBank/DDBJ databases">
        <title>Fulvivirga sp. S481 isolated from sea water.</title>
        <authorList>
            <person name="Bae S.S."/>
            <person name="Baek K."/>
        </authorList>
    </citation>
    <scope>NUCLEOTIDE SEQUENCE</scope>
    <source>
        <strain evidence="2">S481</strain>
    </source>
</reference>
<feature type="transmembrane region" description="Helical" evidence="1">
    <location>
        <begin position="83"/>
        <end position="103"/>
    </location>
</feature>
<gene>
    <name evidence="2" type="ORF">JR347_08245</name>
</gene>